<name>A0A5M6IHF9_9PROT</name>
<gene>
    <name evidence="1" type="ORF">F1188_03940</name>
</gene>
<dbReference type="PANTHER" id="PTHR34309">
    <property type="entry name" value="SLR1406 PROTEIN"/>
    <property type="match status" value="1"/>
</dbReference>
<evidence type="ECO:0000313" key="2">
    <source>
        <dbReference type="Proteomes" id="UP000324065"/>
    </source>
</evidence>
<dbReference type="AlphaFoldDB" id="A0A5M6IHF9"/>
<comment type="caution">
    <text evidence="1">The sequence shown here is derived from an EMBL/GenBank/DDBJ whole genome shotgun (WGS) entry which is preliminary data.</text>
</comment>
<reference evidence="1 2" key="1">
    <citation type="submission" date="2019-09" db="EMBL/GenBank/DDBJ databases">
        <title>Genome sequence of Roseospira marina, one of the more divergent members of the non-sulfur purple photosynthetic bacterial family, the Rhodospirillaceae.</title>
        <authorList>
            <person name="Meyer T."/>
            <person name="Kyndt J."/>
        </authorList>
    </citation>
    <scope>NUCLEOTIDE SEQUENCE [LARGE SCALE GENOMIC DNA]</scope>
    <source>
        <strain evidence="1 2">DSM 15113</strain>
    </source>
</reference>
<dbReference type="PANTHER" id="PTHR34309:SF1">
    <property type="entry name" value="PROTEIN GLCG"/>
    <property type="match status" value="1"/>
</dbReference>
<dbReference type="InterPro" id="IPR005624">
    <property type="entry name" value="PduO/GlcC-like"/>
</dbReference>
<dbReference type="Pfam" id="PF03928">
    <property type="entry name" value="HbpS-like"/>
    <property type="match status" value="1"/>
</dbReference>
<dbReference type="Proteomes" id="UP000324065">
    <property type="component" value="Unassembled WGS sequence"/>
</dbReference>
<protein>
    <submittedName>
        <fullName evidence="1">Heme-binding protein</fullName>
    </submittedName>
</protein>
<dbReference type="Gene3D" id="3.30.450.150">
    <property type="entry name" value="Haem-degrading domain"/>
    <property type="match status" value="1"/>
</dbReference>
<proteinExistence type="predicted"/>
<dbReference type="RefSeq" id="WP_150061075.1">
    <property type="nucleotide sequence ID" value="NZ_JACHII010000003.1"/>
</dbReference>
<dbReference type="InterPro" id="IPR038084">
    <property type="entry name" value="PduO/GlcC-like_sf"/>
</dbReference>
<dbReference type="InterPro" id="IPR052517">
    <property type="entry name" value="GlcG_carb_metab_protein"/>
</dbReference>
<dbReference type="OrthoDB" id="9815321at2"/>
<sequence>MTATTTQADLATLVRGAVDQALARTRLTLAGARRLAEAAEAEGRTMGVPIVVAVVDAAGGLMLLHRMDGALPASTELAANKAFTAVQFRMATHELGALAQPGQPLYGVGASHQGRIVLFGGGYPCRAGETLIGGLGISGGTVDEDMAIATQALRAFSD</sequence>
<organism evidence="1 2">
    <name type="scientific">Roseospira marina</name>
    <dbReference type="NCBI Taxonomy" id="140057"/>
    <lineage>
        <taxon>Bacteria</taxon>
        <taxon>Pseudomonadati</taxon>
        <taxon>Pseudomonadota</taxon>
        <taxon>Alphaproteobacteria</taxon>
        <taxon>Rhodospirillales</taxon>
        <taxon>Rhodospirillaceae</taxon>
        <taxon>Roseospira</taxon>
    </lineage>
</organism>
<accession>A0A5M6IHF9</accession>
<keyword evidence="2" id="KW-1185">Reference proteome</keyword>
<dbReference type="SUPFAM" id="SSF143744">
    <property type="entry name" value="GlcG-like"/>
    <property type="match status" value="1"/>
</dbReference>
<dbReference type="EMBL" id="VWPJ01000002">
    <property type="protein sequence ID" value="KAA5607065.1"/>
    <property type="molecule type" value="Genomic_DNA"/>
</dbReference>
<evidence type="ECO:0000313" key="1">
    <source>
        <dbReference type="EMBL" id="KAA5607065.1"/>
    </source>
</evidence>